<evidence type="ECO:0000313" key="2">
    <source>
        <dbReference type="Proteomes" id="UP001314263"/>
    </source>
</evidence>
<dbReference type="Proteomes" id="UP001314263">
    <property type="component" value="Unassembled WGS sequence"/>
</dbReference>
<dbReference type="InterPro" id="IPR036065">
    <property type="entry name" value="BolA-like_sf"/>
</dbReference>
<sequence length="133" mass="14872">MSYQSLSRQQILLQSIRQHSLPHKPLVFPSRRSRPARPRIYIQVSAAADAAKVAEVLESDGFKQELSPLRAECEPGSNDGDLRVTVVSKAFEGKTAKRREKLVLKALQQDDVNELTVVAMTPQESAAMLKKWC</sequence>
<name>A0AAV1I0L7_9CHLO</name>
<dbReference type="Gene3D" id="3.30.300.90">
    <property type="entry name" value="BolA-like"/>
    <property type="match status" value="1"/>
</dbReference>
<gene>
    <name evidence="1" type="ORF">CVIRNUC_004149</name>
</gene>
<dbReference type="AlphaFoldDB" id="A0AAV1I0L7"/>
<proteinExistence type="predicted"/>
<dbReference type="SUPFAM" id="SSF82657">
    <property type="entry name" value="BolA-like"/>
    <property type="match status" value="1"/>
</dbReference>
<accession>A0AAV1I0L7</accession>
<protein>
    <submittedName>
        <fullName evidence="1">Uncharacterized protein</fullName>
    </submittedName>
</protein>
<evidence type="ECO:0000313" key="1">
    <source>
        <dbReference type="EMBL" id="CAK0774244.1"/>
    </source>
</evidence>
<reference evidence="1 2" key="1">
    <citation type="submission" date="2023-10" db="EMBL/GenBank/DDBJ databases">
        <authorList>
            <person name="Maclean D."/>
            <person name="Macfadyen A."/>
        </authorList>
    </citation>
    <scope>NUCLEOTIDE SEQUENCE [LARGE SCALE GENOMIC DNA]</scope>
</reference>
<keyword evidence="2" id="KW-1185">Reference proteome</keyword>
<comment type="caution">
    <text evidence="1">The sequence shown here is derived from an EMBL/GenBank/DDBJ whole genome shotgun (WGS) entry which is preliminary data.</text>
</comment>
<dbReference type="EMBL" id="CAUYUE010000005">
    <property type="protein sequence ID" value="CAK0774244.1"/>
    <property type="molecule type" value="Genomic_DNA"/>
</dbReference>
<organism evidence="1 2">
    <name type="scientific">Coccomyxa viridis</name>
    <dbReference type="NCBI Taxonomy" id="1274662"/>
    <lineage>
        <taxon>Eukaryota</taxon>
        <taxon>Viridiplantae</taxon>
        <taxon>Chlorophyta</taxon>
        <taxon>core chlorophytes</taxon>
        <taxon>Trebouxiophyceae</taxon>
        <taxon>Trebouxiophyceae incertae sedis</taxon>
        <taxon>Coccomyxaceae</taxon>
        <taxon>Coccomyxa</taxon>
    </lineage>
</organism>